<keyword evidence="1" id="KW-0732">Signal</keyword>
<dbReference type="EMBL" id="GFPF01004271">
    <property type="protein sequence ID" value="MAA15417.1"/>
    <property type="molecule type" value="Transcribed_RNA"/>
</dbReference>
<name>A0A224YCH2_9ACAR</name>
<feature type="signal peptide" evidence="1">
    <location>
        <begin position="1"/>
        <end position="23"/>
    </location>
</feature>
<sequence length="169" mass="19360">MAPYILWVWLLVLIAVVIHPRLAANQVASAPQKKTGPWKFMNTGIIYLNLTTLEVPGIKCKVAMRTQINATARTFSQEIGVKSSETWKRERVDYTQIRKNDRLVKAFTSVNKNYSNVCELWVNYKFLESKPQNADLCTSNFKTHCKRYNATPYNIEDCQESVGKLILIG</sequence>
<accession>A0A224YCH2</accession>
<evidence type="ECO:0000313" key="2">
    <source>
        <dbReference type="EMBL" id="MAA15417.1"/>
    </source>
</evidence>
<organism evidence="2">
    <name type="scientific">Rhipicephalus zambeziensis</name>
    <dbReference type="NCBI Taxonomy" id="60191"/>
    <lineage>
        <taxon>Eukaryota</taxon>
        <taxon>Metazoa</taxon>
        <taxon>Ecdysozoa</taxon>
        <taxon>Arthropoda</taxon>
        <taxon>Chelicerata</taxon>
        <taxon>Arachnida</taxon>
        <taxon>Acari</taxon>
        <taxon>Parasitiformes</taxon>
        <taxon>Ixodida</taxon>
        <taxon>Ixodoidea</taxon>
        <taxon>Ixodidae</taxon>
        <taxon>Rhipicephalinae</taxon>
        <taxon>Rhipicephalus</taxon>
        <taxon>Rhipicephalus</taxon>
    </lineage>
</organism>
<evidence type="ECO:0000256" key="1">
    <source>
        <dbReference type="SAM" id="SignalP"/>
    </source>
</evidence>
<proteinExistence type="predicted"/>
<reference evidence="2" key="1">
    <citation type="journal article" date="2017" name="Parasit. Vectors">
        <title>Sialotranscriptomics of Rhipicephalus zambeziensis reveals intricate expression profiles of secretory proteins and suggests tight temporal transcriptional regulation during blood-feeding.</title>
        <authorList>
            <person name="de Castro M.H."/>
            <person name="de Klerk D."/>
            <person name="Pienaar R."/>
            <person name="Rees D.J.G."/>
            <person name="Mans B.J."/>
        </authorList>
    </citation>
    <scope>NUCLEOTIDE SEQUENCE</scope>
    <source>
        <tissue evidence="2">Salivary glands</tissue>
    </source>
</reference>
<dbReference type="AlphaFoldDB" id="A0A224YCH2"/>
<feature type="chain" id="PRO_5012804656" evidence="1">
    <location>
        <begin position="24"/>
        <end position="169"/>
    </location>
</feature>
<protein>
    <submittedName>
        <fullName evidence="2">Lipocalin</fullName>
    </submittedName>
</protein>